<evidence type="ECO:0000256" key="1">
    <source>
        <dbReference type="ARBA" id="ARBA00008791"/>
    </source>
</evidence>
<proteinExistence type="inferred from homology"/>
<dbReference type="InterPro" id="IPR014729">
    <property type="entry name" value="Rossmann-like_a/b/a_fold"/>
</dbReference>
<dbReference type="KEGG" id="ajg:KKR91_01580"/>
<dbReference type="EMBL" id="CP076022">
    <property type="protein sequence ID" value="QWC10374.1"/>
    <property type="molecule type" value="Genomic_DNA"/>
</dbReference>
<evidence type="ECO:0000313" key="3">
    <source>
        <dbReference type="EMBL" id="QWC10374.1"/>
    </source>
</evidence>
<dbReference type="InterPro" id="IPR006016">
    <property type="entry name" value="UspA"/>
</dbReference>
<dbReference type="Gene3D" id="3.40.50.620">
    <property type="entry name" value="HUPs"/>
    <property type="match status" value="1"/>
</dbReference>
<keyword evidence="4" id="KW-1185">Reference proteome</keyword>
<feature type="domain" description="UspA" evidence="2">
    <location>
        <begin position="8"/>
        <end position="148"/>
    </location>
</feature>
<dbReference type="PRINTS" id="PR01438">
    <property type="entry name" value="UNVRSLSTRESS"/>
</dbReference>
<sequence length="155" mass="15837">MTKDSSFTIVVGLDGSKDSQAALDWAVDEARQRGGQLHLITAWTKQPMAWYPAVLETAAGGIAVVDSPEEDAATVQAKALKSVADTGVSATGQVIHTHSAASAILQAAQEADLVVIGSRGHGGFPGLRVGSVTTHVVNHAPGAVLVVRPKPAAAQ</sequence>
<comment type="similarity">
    <text evidence="1">Belongs to the universal stress protein A family.</text>
</comment>
<name>A0A975M667_9MICC</name>
<dbReference type="SUPFAM" id="SSF52402">
    <property type="entry name" value="Adenine nucleotide alpha hydrolases-like"/>
    <property type="match status" value="1"/>
</dbReference>
<dbReference type="InterPro" id="IPR006015">
    <property type="entry name" value="Universal_stress_UspA"/>
</dbReference>
<accession>A0A975M667</accession>
<dbReference type="Pfam" id="PF00582">
    <property type="entry name" value="Usp"/>
    <property type="match status" value="1"/>
</dbReference>
<dbReference type="AlphaFoldDB" id="A0A975M667"/>
<dbReference type="Proteomes" id="UP000676885">
    <property type="component" value="Chromosome"/>
</dbReference>
<dbReference type="CDD" id="cd00293">
    <property type="entry name" value="USP-like"/>
    <property type="match status" value="1"/>
</dbReference>
<protein>
    <submittedName>
        <fullName evidence="3">Universal stress protein</fullName>
    </submittedName>
</protein>
<gene>
    <name evidence="3" type="ORF">KKR91_01580</name>
</gene>
<evidence type="ECO:0000259" key="2">
    <source>
        <dbReference type="Pfam" id="PF00582"/>
    </source>
</evidence>
<dbReference type="RefSeq" id="WP_210231434.1">
    <property type="nucleotide sequence ID" value="NZ_CP076022.1"/>
</dbReference>
<organism evidence="3 4">
    <name type="scientific">Arthrobacter jiangjiafuii</name>
    <dbReference type="NCBI Taxonomy" id="2817475"/>
    <lineage>
        <taxon>Bacteria</taxon>
        <taxon>Bacillati</taxon>
        <taxon>Actinomycetota</taxon>
        <taxon>Actinomycetes</taxon>
        <taxon>Micrococcales</taxon>
        <taxon>Micrococcaceae</taxon>
        <taxon>Arthrobacter</taxon>
    </lineage>
</organism>
<dbReference type="PANTHER" id="PTHR46268">
    <property type="entry name" value="STRESS RESPONSE PROTEIN NHAX"/>
    <property type="match status" value="1"/>
</dbReference>
<evidence type="ECO:0000313" key="4">
    <source>
        <dbReference type="Proteomes" id="UP000676885"/>
    </source>
</evidence>
<dbReference type="PANTHER" id="PTHR46268:SF6">
    <property type="entry name" value="UNIVERSAL STRESS PROTEIN UP12"/>
    <property type="match status" value="1"/>
</dbReference>
<reference evidence="3 4" key="1">
    <citation type="submission" date="2021-05" db="EMBL/GenBank/DDBJ databases">
        <title>Novel species in genus Arthrobacter.</title>
        <authorList>
            <person name="Zhang G."/>
        </authorList>
    </citation>
    <scope>NUCLEOTIDE SEQUENCE [LARGE SCALE GENOMIC DNA]</scope>
    <source>
        <strain evidence="4">zg-ZUI227</strain>
    </source>
</reference>